<keyword evidence="8" id="KW-0863">Zinc-finger</keyword>
<dbReference type="SMART" id="SM00274">
    <property type="entry name" value="FOLN"/>
    <property type="match status" value="1"/>
</dbReference>
<dbReference type="Gene3D" id="1.10.238.10">
    <property type="entry name" value="EF-hand"/>
    <property type="match status" value="3"/>
</dbReference>
<keyword evidence="5" id="KW-0479">Metal-binding</keyword>
<dbReference type="InterPro" id="IPR003645">
    <property type="entry name" value="Fol_N"/>
</dbReference>
<dbReference type="PANTHER" id="PTHR13866">
    <property type="entry name" value="SPARC OSTEONECTIN"/>
    <property type="match status" value="1"/>
</dbReference>
<keyword evidence="4" id="KW-0808">Transferase</keyword>
<name>A0A0B2UXZ7_TOXCA</name>
<dbReference type="Gene3D" id="3.30.60.30">
    <property type="match status" value="1"/>
</dbReference>
<reference evidence="16 17" key="1">
    <citation type="submission" date="2014-11" db="EMBL/GenBank/DDBJ databases">
        <title>Genetic blueprint of the zoonotic pathogen Toxocara canis.</title>
        <authorList>
            <person name="Zhu X.-Q."/>
            <person name="Korhonen P.K."/>
            <person name="Cai H."/>
            <person name="Young N.D."/>
            <person name="Nejsum P."/>
            <person name="von Samson-Himmelstjerna G."/>
            <person name="Boag P.R."/>
            <person name="Tan P."/>
            <person name="Li Q."/>
            <person name="Min J."/>
            <person name="Yang Y."/>
            <person name="Wang X."/>
            <person name="Fang X."/>
            <person name="Hall R.S."/>
            <person name="Hofmann A."/>
            <person name="Sternberg P.W."/>
            <person name="Jex A.R."/>
            <person name="Gasser R.B."/>
        </authorList>
    </citation>
    <scope>NUCLEOTIDE SEQUENCE [LARGE SCALE GENOMIC DNA]</scope>
    <source>
        <strain evidence="16">PN_DK_2014</strain>
    </source>
</reference>
<dbReference type="PROSITE" id="PS00613">
    <property type="entry name" value="OSTEONECTIN_2"/>
    <property type="match status" value="1"/>
</dbReference>
<comment type="subcellular location">
    <subcellularLocation>
        <location evidence="1">Secreted</location>
        <location evidence="1">Extracellular space</location>
        <location evidence="1">Extracellular matrix</location>
    </subcellularLocation>
</comment>
<dbReference type="InterPro" id="IPR001999">
    <property type="entry name" value="Osteonectin_CS"/>
</dbReference>
<dbReference type="InterPro" id="IPR045840">
    <property type="entry name" value="Ariadne"/>
</dbReference>
<dbReference type="STRING" id="6265.A0A0B2UXZ7"/>
<dbReference type="CDD" id="cd20344">
    <property type="entry name" value="BRcat_RBR_TRIAD1"/>
    <property type="match status" value="1"/>
</dbReference>
<gene>
    <name evidence="16" type="primary">T12E12.1</name>
    <name evidence="16" type="ORF">Tcan_10542</name>
</gene>
<organism evidence="16 17">
    <name type="scientific">Toxocara canis</name>
    <name type="common">Canine roundworm</name>
    <dbReference type="NCBI Taxonomy" id="6265"/>
    <lineage>
        <taxon>Eukaryota</taxon>
        <taxon>Metazoa</taxon>
        <taxon>Ecdysozoa</taxon>
        <taxon>Nematoda</taxon>
        <taxon>Chromadorea</taxon>
        <taxon>Rhabditida</taxon>
        <taxon>Spirurina</taxon>
        <taxon>Ascaridomorpha</taxon>
        <taxon>Ascaridoidea</taxon>
        <taxon>Toxocaridae</taxon>
        <taxon>Toxocara</taxon>
    </lineage>
</organism>
<dbReference type="InterPro" id="IPR044066">
    <property type="entry name" value="TRIAD_supradom"/>
</dbReference>
<evidence type="ECO:0000256" key="9">
    <source>
        <dbReference type="ARBA" id="ARBA00022786"/>
    </source>
</evidence>
<dbReference type="SMART" id="SM00647">
    <property type="entry name" value="IBR"/>
    <property type="match status" value="2"/>
</dbReference>
<dbReference type="Pfam" id="PF22191">
    <property type="entry name" value="IBR_1"/>
    <property type="match status" value="1"/>
</dbReference>
<dbReference type="FunFam" id="1.10.238.10:FF:000234">
    <property type="entry name" value="Protein BM-40"/>
    <property type="match status" value="1"/>
</dbReference>
<evidence type="ECO:0000256" key="12">
    <source>
        <dbReference type="ARBA" id="ARBA00023157"/>
    </source>
</evidence>
<evidence type="ECO:0000256" key="13">
    <source>
        <dbReference type="ARBA" id="ARBA00023180"/>
    </source>
</evidence>
<dbReference type="InterPro" id="IPR047555">
    <property type="entry name" value="BRcat_RBR_TRIAD1"/>
</dbReference>
<proteinExistence type="predicted"/>
<feature type="coiled-coil region" evidence="14">
    <location>
        <begin position="857"/>
        <end position="912"/>
    </location>
</feature>
<evidence type="ECO:0000256" key="10">
    <source>
        <dbReference type="ARBA" id="ARBA00022833"/>
    </source>
</evidence>
<evidence type="ECO:0000256" key="2">
    <source>
        <dbReference type="ARBA" id="ARBA00022525"/>
    </source>
</evidence>
<dbReference type="SUPFAM" id="SSF47473">
    <property type="entry name" value="EF-hand"/>
    <property type="match status" value="3"/>
</dbReference>
<evidence type="ECO:0000256" key="11">
    <source>
        <dbReference type="ARBA" id="ARBA00022837"/>
    </source>
</evidence>
<dbReference type="InterPro" id="IPR011992">
    <property type="entry name" value="EF-hand-dom_pair"/>
</dbReference>
<protein>
    <recommendedName>
        <fullName evidence="15">RING-type domain-containing protein</fullName>
    </recommendedName>
</protein>
<evidence type="ECO:0000256" key="5">
    <source>
        <dbReference type="ARBA" id="ARBA00022723"/>
    </source>
</evidence>
<dbReference type="PROSITE" id="PS00018">
    <property type="entry name" value="EF_HAND_1"/>
    <property type="match status" value="3"/>
</dbReference>
<dbReference type="EMBL" id="JPKZ01002587">
    <property type="protein sequence ID" value="KHN75926.1"/>
    <property type="molecule type" value="Genomic_DNA"/>
</dbReference>
<accession>A0A0B2UXZ7</accession>
<dbReference type="OrthoDB" id="10009520at2759"/>
<dbReference type="Gene3D" id="3.30.40.10">
    <property type="entry name" value="Zinc/RING finger domain, C3HC4 (zinc finger)"/>
    <property type="match status" value="1"/>
</dbReference>
<keyword evidence="6" id="KW-0732">Signal</keyword>
<comment type="caution">
    <text evidence="16">The sequence shown here is derived from an EMBL/GenBank/DDBJ whole genome shotgun (WGS) entry which is preliminary data.</text>
</comment>
<keyword evidence="12" id="KW-1015">Disulfide bond</keyword>
<keyword evidence="11" id="KW-0106">Calcium</keyword>
<dbReference type="InterPro" id="IPR013083">
    <property type="entry name" value="Znf_RING/FYVE/PHD"/>
</dbReference>
<evidence type="ECO:0000256" key="3">
    <source>
        <dbReference type="ARBA" id="ARBA00022530"/>
    </source>
</evidence>
<evidence type="ECO:0000256" key="14">
    <source>
        <dbReference type="SAM" id="Coils"/>
    </source>
</evidence>
<evidence type="ECO:0000256" key="4">
    <source>
        <dbReference type="ARBA" id="ARBA00022679"/>
    </source>
</evidence>
<keyword evidence="14" id="KW-0175">Coiled coil</keyword>
<evidence type="ECO:0000256" key="6">
    <source>
        <dbReference type="ARBA" id="ARBA00022729"/>
    </source>
</evidence>
<dbReference type="GO" id="GO:0050840">
    <property type="term" value="F:extracellular matrix binding"/>
    <property type="evidence" value="ECO:0007669"/>
    <property type="project" value="TreeGrafter"/>
</dbReference>
<dbReference type="InterPro" id="IPR002867">
    <property type="entry name" value="IBR_dom"/>
</dbReference>
<dbReference type="InterPro" id="IPR019577">
    <property type="entry name" value="SPARC/Testican_Ca-bd-dom"/>
</dbReference>
<sequence length="937" mass="108539">MRELKKRRELNNLEWEELISEAEADDEKKHVYPVIWKFCDLDIKPHDKHVSHHELIPITAPVIPMESCIKPFLENCDANNDGNISIKEWGKCLGLKDAPKIEKNPCEDHVCGWGKECVVDKSGEPTCECISKCPPLDGDPFDQVCSNTNETFPSLCELYRERCLCKRKSRECTNKANAKVHLEYLGACKQLDPCTDELMEQFPARMADWLFQVMRELKKRRELNNLEWEELISEAEADDEKKHVYPVIWKFCDLDIKPHDKHVSHHELIPITAPVIPMESCIKPFLENCDANNDGNISIKEWGKCLGLKDDAVCIKVMRELKKRRELNNLEWEELISEAEADDEKKHVYPVIWKFCDLDIKPHDKHVSHHELIPITAPVIPMESCIKPFLENCDANNDGNISIKEWGKCLGLKDESVGTSTMNCAESANDSGTISDEDVDYYLDDYYGGADYCGECCDAEGSRENDDPEYIEYTCLTVSQVERLLNEMIERVTGLLLVSPSLAKLLLHIHQWNENAVIEMFKNDPKKTLTESKIRAVEPVKEIAMRCGVCARWRRDCGQMCALHCGHEFCVTCWQAYAETQLSNGVSTRMGCMASECSLLCPEDFVLQVLSDRADLRVKYKEFVFKDLVGSHPHLRFCPGRDCCMIVMAKSQKAKKVTCAKCQTSFCVLCGSDYHAPTSCETIRMWLIKCADDSETANYISAHTKDCPNCHSCIEKNGGCNHMQCAKCKHHFCWMCFGDWKTHGSEYYECSRYKENPSVAQEANHVKARRALEKYLHYYERYENHHKSLKLEEELRNSIMRKIEEKVNGHEGTWIDWQHLHRAATLLTKCRYTLQYTYPYAYYMENGPRKQLFEYQQAQLEKEIEELSWKVERAESTERGDLESQMHFEYQQAQLEKEIEELSWKVERAESTERGDLESQMHVAECKRRTLLQDFFD</sequence>
<dbReference type="CDD" id="cd16231">
    <property type="entry name" value="EFh_SPARC_like"/>
    <property type="match status" value="1"/>
</dbReference>
<keyword evidence="3" id="KW-0272">Extracellular matrix</keyword>
<keyword evidence="10" id="KW-0862">Zinc</keyword>
<dbReference type="SUPFAM" id="SSF57850">
    <property type="entry name" value="RING/U-box"/>
    <property type="match status" value="3"/>
</dbReference>
<dbReference type="Pfam" id="PF26000">
    <property type="entry name" value="UBA_ARIH2_N"/>
    <property type="match status" value="1"/>
</dbReference>
<evidence type="ECO:0000259" key="15">
    <source>
        <dbReference type="PROSITE" id="PS51873"/>
    </source>
</evidence>
<dbReference type="InterPro" id="IPR018247">
    <property type="entry name" value="EF_Hand_1_Ca_BS"/>
</dbReference>
<dbReference type="InterPro" id="IPR047556">
    <property type="entry name" value="Rcat_RBR_TRIAD1"/>
</dbReference>
<dbReference type="PROSITE" id="PS00612">
    <property type="entry name" value="OSTEONECTIN_1"/>
    <property type="match status" value="1"/>
</dbReference>
<keyword evidence="7" id="KW-0677">Repeat</keyword>
<evidence type="ECO:0000313" key="17">
    <source>
        <dbReference type="Proteomes" id="UP000031036"/>
    </source>
</evidence>
<keyword evidence="13" id="KW-0325">Glycoprotein</keyword>
<dbReference type="Pfam" id="PF10591">
    <property type="entry name" value="SPARC_Ca_bdg"/>
    <property type="match status" value="3"/>
</dbReference>
<dbReference type="SMART" id="SM00054">
    <property type="entry name" value="EFh"/>
    <property type="match status" value="3"/>
</dbReference>
<dbReference type="Gene3D" id="1.20.120.1750">
    <property type="match status" value="1"/>
</dbReference>
<dbReference type="GO" id="GO:0005615">
    <property type="term" value="C:extracellular space"/>
    <property type="evidence" value="ECO:0007669"/>
    <property type="project" value="InterPro"/>
</dbReference>
<dbReference type="GO" id="GO:0005518">
    <property type="term" value="F:collagen binding"/>
    <property type="evidence" value="ECO:0007669"/>
    <property type="project" value="TreeGrafter"/>
</dbReference>
<dbReference type="Pfam" id="PF01485">
    <property type="entry name" value="IBR"/>
    <property type="match status" value="1"/>
</dbReference>
<dbReference type="PROSITE" id="PS51873">
    <property type="entry name" value="TRIAD"/>
    <property type="match status" value="1"/>
</dbReference>
<evidence type="ECO:0000313" key="16">
    <source>
        <dbReference type="EMBL" id="KHN75926.1"/>
    </source>
</evidence>
<dbReference type="PANTHER" id="PTHR13866:SF14">
    <property type="entry name" value="BM-40"/>
    <property type="match status" value="1"/>
</dbReference>
<dbReference type="InterPro" id="IPR002048">
    <property type="entry name" value="EF_hand_dom"/>
</dbReference>
<dbReference type="InterPro" id="IPR015369">
    <property type="entry name" value="Follistatin/Osteonectin_EGF"/>
</dbReference>
<dbReference type="GO" id="GO:0016740">
    <property type="term" value="F:transferase activity"/>
    <property type="evidence" value="ECO:0007669"/>
    <property type="project" value="UniProtKB-KW"/>
</dbReference>
<dbReference type="GO" id="GO:0008270">
    <property type="term" value="F:zinc ion binding"/>
    <property type="evidence" value="ECO:0007669"/>
    <property type="project" value="UniProtKB-KW"/>
</dbReference>
<evidence type="ECO:0000256" key="7">
    <source>
        <dbReference type="ARBA" id="ARBA00022737"/>
    </source>
</evidence>
<dbReference type="FunFam" id="1.20.120.1750:FF:000002">
    <property type="entry name" value="RBR-type E3 ubiquitin transferase"/>
    <property type="match status" value="1"/>
</dbReference>
<feature type="domain" description="RING-type" evidence="15">
    <location>
        <begin position="543"/>
        <end position="754"/>
    </location>
</feature>
<keyword evidence="17" id="KW-1185">Reference proteome</keyword>
<evidence type="ECO:0000256" key="1">
    <source>
        <dbReference type="ARBA" id="ARBA00004498"/>
    </source>
</evidence>
<dbReference type="AlphaFoldDB" id="A0A0B2UXZ7"/>
<dbReference type="Pfam" id="PF09289">
    <property type="entry name" value="FOLN"/>
    <property type="match status" value="1"/>
</dbReference>
<evidence type="ECO:0000256" key="8">
    <source>
        <dbReference type="ARBA" id="ARBA00022771"/>
    </source>
</evidence>
<dbReference type="Pfam" id="PF19422">
    <property type="entry name" value="Ariadne"/>
    <property type="match status" value="1"/>
</dbReference>
<keyword evidence="9" id="KW-0833">Ubl conjugation pathway</keyword>
<dbReference type="Proteomes" id="UP000031036">
    <property type="component" value="Unassembled WGS sequence"/>
</dbReference>
<dbReference type="GO" id="GO:0005509">
    <property type="term" value="F:calcium ion binding"/>
    <property type="evidence" value="ECO:0007669"/>
    <property type="project" value="InterPro"/>
</dbReference>
<dbReference type="CDD" id="cd20360">
    <property type="entry name" value="Rcat_RBR_TRIAD1"/>
    <property type="match status" value="1"/>
</dbReference>
<keyword evidence="2" id="KW-0964">Secreted</keyword>